<sequence length="331" mass="38034">MLYPVKFTSNTQNKKNEKAVEKQQQKKYNDPLNKNWMVALSFSNELGAAVYEIAPKLSQILWIPPLMYLGADIYDKYKNDKTHYKPSRTRAVEQAIYQGLSGFVLPTFAIIAGQKVTSPVAKFLNKGLSVNAKKETILHINNSIDQCVGDIFNDKDKFKSFFLESLENKIRACKNEKQSDSFFKKFIKQCNGKYALANCKKEKILEYAEENVERLIKIKEDLQANRKPPEISRANFKKYMKEYPILKNTYGEKFANNALRYSLKTYENKLLFGNKLLKTVGGIIALIISVKPIDTFVKKVLMPKYIDPGIDRFNQALLESSSLKKHIKNKA</sequence>
<name>A0A9D1JN56_9BACT</name>
<feature type="compositionally biased region" description="Basic and acidic residues" evidence="1">
    <location>
        <begin position="14"/>
        <end position="25"/>
    </location>
</feature>
<feature type="region of interest" description="Disordered" evidence="1">
    <location>
        <begin position="1"/>
        <end position="25"/>
    </location>
</feature>
<dbReference type="AlphaFoldDB" id="A0A9D1JN56"/>
<gene>
    <name evidence="2" type="ORF">IAC10_06090</name>
</gene>
<reference evidence="2" key="1">
    <citation type="submission" date="2020-10" db="EMBL/GenBank/DDBJ databases">
        <authorList>
            <person name="Gilroy R."/>
        </authorList>
    </citation>
    <scope>NUCLEOTIDE SEQUENCE</scope>
    <source>
        <strain evidence="2">6276</strain>
    </source>
</reference>
<evidence type="ECO:0000313" key="3">
    <source>
        <dbReference type="Proteomes" id="UP000823928"/>
    </source>
</evidence>
<evidence type="ECO:0000256" key="1">
    <source>
        <dbReference type="SAM" id="MobiDB-lite"/>
    </source>
</evidence>
<accession>A0A9D1JN56</accession>
<evidence type="ECO:0000313" key="2">
    <source>
        <dbReference type="EMBL" id="HIS36184.1"/>
    </source>
</evidence>
<reference evidence="2" key="2">
    <citation type="journal article" date="2021" name="PeerJ">
        <title>Extensive microbial diversity within the chicken gut microbiome revealed by metagenomics and culture.</title>
        <authorList>
            <person name="Gilroy R."/>
            <person name="Ravi A."/>
            <person name="Getino M."/>
            <person name="Pursley I."/>
            <person name="Horton D.L."/>
            <person name="Alikhan N.F."/>
            <person name="Baker D."/>
            <person name="Gharbi K."/>
            <person name="Hall N."/>
            <person name="Watson M."/>
            <person name="Adriaenssens E.M."/>
            <person name="Foster-Nyarko E."/>
            <person name="Jarju S."/>
            <person name="Secka A."/>
            <person name="Antonio M."/>
            <person name="Oren A."/>
            <person name="Chaudhuri R.R."/>
            <person name="La Ragione R."/>
            <person name="Hildebrand F."/>
            <person name="Pallen M.J."/>
        </authorList>
    </citation>
    <scope>NUCLEOTIDE SEQUENCE</scope>
    <source>
        <strain evidence="2">6276</strain>
    </source>
</reference>
<proteinExistence type="predicted"/>
<comment type="caution">
    <text evidence="2">The sequence shown here is derived from an EMBL/GenBank/DDBJ whole genome shotgun (WGS) entry which is preliminary data.</text>
</comment>
<dbReference type="Proteomes" id="UP000823928">
    <property type="component" value="Unassembled WGS sequence"/>
</dbReference>
<protein>
    <submittedName>
        <fullName evidence="2">Uncharacterized protein</fullName>
    </submittedName>
</protein>
<dbReference type="EMBL" id="DVIU01000121">
    <property type="protein sequence ID" value="HIS36184.1"/>
    <property type="molecule type" value="Genomic_DNA"/>
</dbReference>
<organism evidence="2 3">
    <name type="scientific">Candidatus Scatousia excrementigallinarum</name>
    <dbReference type="NCBI Taxonomy" id="2840935"/>
    <lineage>
        <taxon>Bacteria</taxon>
        <taxon>Candidatus Scatousia</taxon>
    </lineage>
</organism>